<accession>A0AA38HXZ5</accession>
<dbReference type="Gene3D" id="1.10.3380.30">
    <property type="match status" value="2"/>
</dbReference>
<dbReference type="CDD" id="cd18024">
    <property type="entry name" value="DEXHc_Mtr4-like"/>
    <property type="match status" value="1"/>
</dbReference>
<evidence type="ECO:0000259" key="8">
    <source>
        <dbReference type="PROSITE" id="PS51192"/>
    </source>
</evidence>
<evidence type="ECO:0000259" key="9">
    <source>
        <dbReference type="PROSITE" id="PS51194"/>
    </source>
</evidence>
<dbReference type="Pfam" id="PF00270">
    <property type="entry name" value="DEAD"/>
    <property type="match status" value="1"/>
</dbReference>
<evidence type="ECO:0000256" key="6">
    <source>
        <dbReference type="ARBA" id="ARBA00023242"/>
    </source>
</evidence>
<dbReference type="Pfam" id="PF00271">
    <property type="entry name" value="Helicase_C"/>
    <property type="match status" value="1"/>
</dbReference>
<organism evidence="10 11">
    <name type="scientific">Zophobas morio</name>
    <dbReference type="NCBI Taxonomy" id="2755281"/>
    <lineage>
        <taxon>Eukaryota</taxon>
        <taxon>Metazoa</taxon>
        <taxon>Ecdysozoa</taxon>
        <taxon>Arthropoda</taxon>
        <taxon>Hexapoda</taxon>
        <taxon>Insecta</taxon>
        <taxon>Pterygota</taxon>
        <taxon>Neoptera</taxon>
        <taxon>Endopterygota</taxon>
        <taxon>Coleoptera</taxon>
        <taxon>Polyphaga</taxon>
        <taxon>Cucujiformia</taxon>
        <taxon>Tenebrionidae</taxon>
        <taxon>Zophobas</taxon>
    </lineage>
</organism>
<evidence type="ECO:0000256" key="4">
    <source>
        <dbReference type="ARBA" id="ARBA00022806"/>
    </source>
</evidence>
<evidence type="ECO:0000313" key="11">
    <source>
        <dbReference type="Proteomes" id="UP001168821"/>
    </source>
</evidence>
<dbReference type="InterPro" id="IPR025696">
    <property type="entry name" value="Beta-barrel_MTR4"/>
</dbReference>
<reference evidence="10" key="1">
    <citation type="journal article" date="2023" name="G3 (Bethesda)">
        <title>Whole genome assemblies of Zophobas morio and Tenebrio molitor.</title>
        <authorList>
            <person name="Kaur S."/>
            <person name="Stinson S.A."/>
            <person name="diCenzo G.C."/>
        </authorList>
    </citation>
    <scope>NUCLEOTIDE SEQUENCE</scope>
    <source>
        <strain evidence="10">QUZm001</strain>
    </source>
</reference>
<evidence type="ECO:0000256" key="7">
    <source>
        <dbReference type="SAM" id="MobiDB-lite"/>
    </source>
</evidence>
<evidence type="ECO:0000256" key="5">
    <source>
        <dbReference type="ARBA" id="ARBA00022840"/>
    </source>
</evidence>
<name>A0AA38HXZ5_9CUCU</name>
<keyword evidence="6" id="KW-0539">Nucleus</keyword>
<dbReference type="CDD" id="cd13154">
    <property type="entry name" value="KOW_Mtr4"/>
    <property type="match status" value="1"/>
</dbReference>
<dbReference type="FunFam" id="2.40.30.300:FF:000002">
    <property type="entry name" value="superkiller viralicidic activity 2-like 2"/>
    <property type="match status" value="1"/>
</dbReference>
<comment type="caution">
    <text evidence="10">The sequence shown here is derived from an EMBL/GenBank/DDBJ whole genome shotgun (WGS) entry which is preliminary data.</text>
</comment>
<dbReference type="FunFam" id="3.40.50.300:FF:000141">
    <property type="entry name" value="ATP-dependent RNA helicase DOB1"/>
    <property type="match status" value="1"/>
</dbReference>
<dbReference type="PANTHER" id="PTHR12131">
    <property type="entry name" value="ATP-DEPENDENT RNA AND DNA HELICASE"/>
    <property type="match status" value="1"/>
</dbReference>
<dbReference type="FunFam" id="3.40.50.300:FF:000083">
    <property type="entry name" value="ATP-dependent RNA helicase DOB1"/>
    <property type="match status" value="1"/>
</dbReference>
<feature type="region of interest" description="Disordered" evidence="7">
    <location>
        <begin position="1052"/>
        <end position="1094"/>
    </location>
</feature>
<evidence type="ECO:0000313" key="10">
    <source>
        <dbReference type="EMBL" id="KAJ3643244.1"/>
    </source>
</evidence>
<keyword evidence="11" id="KW-1185">Reference proteome</keyword>
<comment type="subcellular location">
    <subcellularLocation>
        <location evidence="1">Nucleus</location>
    </subcellularLocation>
</comment>
<dbReference type="InterPro" id="IPR012961">
    <property type="entry name" value="Ski2/MTR4_C"/>
</dbReference>
<feature type="domain" description="Helicase ATP-binding" evidence="8">
    <location>
        <begin position="131"/>
        <end position="287"/>
    </location>
</feature>
<feature type="compositionally biased region" description="Polar residues" evidence="7">
    <location>
        <begin position="1054"/>
        <end position="1063"/>
    </location>
</feature>
<dbReference type="InterPro" id="IPR027417">
    <property type="entry name" value="P-loop_NTPase"/>
</dbReference>
<feature type="compositionally biased region" description="Acidic residues" evidence="7">
    <location>
        <begin position="1"/>
        <end position="17"/>
    </location>
</feature>
<dbReference type="SMART" id="SM00490">
    <property type="entry name" value="HELICc"/>
    <property type="match status" value="1"/>
</dbReference>
<dbReference type="SMART" id="SM00487">
    <property type="entry name" value="DEXDc"/>
    <property type="match status" value="1"/>
</dbReference>
<gene>
    <name evidence="10" type="ORF">Zmor_025968</name>
</gene>
<dbReference type="InterPro" id="IPR001650">
    <property type="entry name" value="Helicase_C-like"/>
</dbReference>
<dbReference type="Gene3D" id="3.40.50.300">
    <property type="entry name" value="P-loop containing nucleotide triphosphate hydrolases"/>
    <property type="match status" value="2"/>
</dbReference>
<dbReference type="EMBL" id="JALNTZ010000008">
    <property type="protein sequence ID" value="KAJ3643244.1"/>
    <property type="molecule type" value="Genomic_DNA"/>
</dbReference>
<dbReference type="CDD" id="cd18795">
    <property type="entry name" value="SF2_C_Ski2"/>
    <property type="match status" value="1"/>
</dbReference>
<dbReference type="GO" id="GO:0016787">
    <property type="term" value="F:hydrolase activity"/>
    <property type="evidence" value="ECO:0007669"/>
    <property type="project" value="UniProtKB-KW"/>
</dbReference>
<dbReference type="PROSITE" id="PS51192">
    <property type="entry name" value="HELICASE_ATP_BIND_1"/>
    <property type="match status" value="1"/>
</dbReference>
<dbReference type="GO" id="GO:0000460">
    <property type="term" value="P:maturation of 5.8S rRNA"/>
    <property type="evidence" value="ECO:0007669"/>
    <property type="project" value="TreeGrafter"/>
</dbReference>
<sequence length="1094" mass="123671">MADSIDDLFLCFEDEPQPENAPDQEPPAPSTPLSNSDPDGQNKACKRELEDEGADGGPKRPKTDDEVVDLTDINLEELKNRIVVHVIESMEACTHEVACPPGQEYVPLRTGRNEAAKQYPFALDAFQKESILCVDNNQSVLVSAHTSAGKTVIAEYAVALSLKNKQRVIYTTPIKALSNQKYREFLDEFKDVGLVTGDVTINPSASCLIMTTEILRNMLYRGSEIMREVGWVIFDEIHYMRDKERGVVWEETLILLPHNVHFVFLSATIPNARQFAEWVAHLHHQPCHVVYTDYRPTPLQHFIYPAGGSGIHMVVDETGTFKDDSFNAAMAVLQNSGDAARGDEKGRKGGIKNKDATQTDIFKVVKMIMERNFAPVIVFSFSKKDCELYAMQMTKLDFNTTAEKQLVDEVFNNAMDVLTDDDRNLPQVENLLPLLRRGIGIHHGGLLPILKETIEILFGEGLIKALFATETFAMGLNMPARTVLFTGMRKYDGHEYRWITSGEYIQMSGRAGRRGLDDKGIVILMVDEKVPPAAGRDIVKGQPDPINSAFHLTYNMVLNLLRVEEINPEYMLERSFYQFQNQTAIPGLYDKYKGKLEQCNSFQIESEVQIASYYNIRQQLDRLGLQFRSYLTKSNYLIPFLQPGRLVKIKIQDTEYDWGAVVNFKKVSETVPGRRGAKANPAKTSTKVQVDLLLHVMAEDASDNKDVIPKPCLDGQKGEVEIVSVESSLITHISSVRLYCPNDLRQKDSRKGVYKSIKEVKKRFPEGPPLLNPIDDMKITEPDFVDIVKKIEQLEKKMYDHPLHKHSLLDTEYKKYEEKIKCSEELAVARQKLLEAKSVLQLDELKCRKRVLRRLGYCTNTDVIQLKGRVACELSSADELLITEMIFNGVFGNLSPAQACALLSTFVCDERVNEVPKLSEELSGPLRQMQGRRRPGLLGRLGLTCSPSDLQLAQINMKQAQRTRRETRTGRPWKTDCAIRRDRLTILLWIKFVSLLSSLRSLFQLFTILSLLWPLRRRSERACTQRLRQARPSPSETAKACAAIGRRPGVAAHVTTTQRSDVTPASPGPSRQHRRRPERLGLAGRFQSDEAITT</sequence>
<dbReference type="InterPro" id="IPR048392">
    <property type="entry name" value="MTR4-like_stalk"/>
</dbReference>
<proteinExistence type="predicted"/>
<dbReference type="Proteomes" id="UP001168821">
    <property type="component" value="Unassembled WGS sequence"/>
</dbReference>
<dbReference type="Pfam" id="PF21408">
    <property type="entry name" value="MTR4-like_stalk"/>
    <property type="match status" value="1"/>
</dbReference>
<dbReference type="GO" id="GO:0005634">
    <property type="term" value="C:nucleus"/>
    <property type="evidence" value="ECO:0007669"/>
    <property type="project" value="UniProtKB-SubCell"/>
</dbReference>
<protein>
    <recommendedName>
        <fullName evidence="12">Superkiller viralicidic activity 2-like 2</fullName>
    </recommendedName>
</protein>
<feature type="domain" description="Helicase C-terminal" evidence="9">
    <location>
        <begin position="360"/>
        <end position="564"/>
    </location>
</feature>
<evidence type="ECO:0000256" key="2">
    <source>
        <dbReference type="ARBA" id="ARBA00022741"/>
    </source>
</evidence>
<evidence type="ECO:0000256" key="3">
    <source>
        <dbReference type="ARBA" id="ARBA00022801"/>
    </source>
</evidence>
<evidence type="ECO:0008006" key="12">
    <source>
        <dbReference type="Google" id="ProtNLM"/>
    </source>
</evidence>
<dbReference type="SUPFAM" id="SSF52540">
    <property type="entry name" value="P-loop containing nucleoside triphosphate hydrolases"/>
    <property type="match status" value="1"/>
</dbReference>
<keyword evidence="5" id="KW-0067">ATP-binding</keyword>
<dbReference type="PANTHER" id="PTHR12131:SF7">
    <property type="entry name" value="EXOSOME RNA HELICASE MTR4"/>
    <property type="match status" value="1"/>
</dbReference>
<dbReference type="InterPro" id="IPR011545">
    <property type="entry name" value="DEAD/DEAH_box_helicase_dom"/>
</dbReference>
<feature type="region of interest" description="Disordered" evidence="7">
    <location>
        <begin position="1"/>
        <end position="65"/>
    </location>
</feature>
<dbReference type="InterPro" id="IPR050699">
    <property type="entry name" value="RNA-DNA_Helicase"/>
</dbReference>
<dbReference type="Gene3D" id="2.40.30.300">
    <property type="match status" value="1"/>
</dbReference>
<dbReference type="GO" id="GO:0005524">
    <property type="term" value="F:ATP binding"/>
    <property type="evidence" value="ECO:0007669"/>
    <property type="project" value="UniProtKB-KW"/>
</dbReference>
<keyword evidence="3" id="KW-0378">Hydrolase</keyword>
<dbReference type="SMART" id="SM01142">
    <property type="entry name" value="DSHCT"/>
    <property type="match status" value="1"/>
</dbReference>
<evidence type="ECO:0000256" key="1">
    <source>
        <dbReference type="ARBA" id="ARBA00004123"/>
    </source>
</evidence>
<dbReference type="GO" id="GO:0003676">
    <property type="term" value="F:nucleic acid binding"/>
    <property type="evidence" value="ECO:0007669"/>
    <property type="project" value="InterPro"/>
</dbReference>
<dbReference type="InterPro" id="IPR014001">
    <property type="entry name" value="Helicase_ATP-bd"/>
</dbReference>
<dbReference type="GO" id="GO:0004386">
    <property type="term" value="F:helicase activity"/>
    <property type="evidence" value="ECO:0007669"/>
    <property type="project" value="UniProtKB-KW"/>
</dbReference>
<dbReference type="AlphaFoldDB" id="A0AA38HXZ5"/>
<keyword evidence="2" id="KW-0547">Nucleotide-binding</keyword>
<dbReference type="PROSITE" id="PS51194">
    <property type="entry name" value="HELICASE_CTER"/>
    <property type="match status" value="1"/>
</dbReference>
<dbReference type="Pfam" id="PF08148">
    <property type="entry name" value="DSHCT"/>
    <property type="match status" value="1"/>
</dbReference>
<dbReference type="Pfam" id="PF13234">
    <property type="entry name" value="MTR4_beta-barrel"/>
    <property type="match status" value="1"/>
</dbReference>
<keyword evidence="4" id="KW-0347">Helicase</keyword>